<dbReference type="Pfam" id="PF00400">
    <property type="entry name" value="WD40"/>
    <property type="match status" value="2"/>
</dbReference>
<feature type="region of interest" description="Disordered" evidence="2">
    <location>
        <begin position="386"/>
        <end position="407"/>
    </location>
</feature>
<dbReference type="SMART" id="SM00320">
    <property type="entry name" value="WD40"/>
    <property type="match status" value="12"/>
</dbReference>
<dbReference type="InterPro" id="IPR015943">
    <property type="entry name" value="WD40/YVTN_repeat-like_dom_sf"/>
</dbReference>
<dbReference type="InterPro" id="IPR052779">
    <property type="entry name" value="WDR62"/>
</dbReference>
<accession>A0A9W6ZM52</accession>
<dbReference type="SUPFAM" id="SSF69322">
    <property type="entry name" value="Tricorn protease domain 2"/>
    <property type="match status" value="1"/>
</dbReference>
<sequence length="1352" mass="146306">MHAPDLPKNNVTLEKVIGLTSLSNAAFSVNSGTGEVAYAAGSVVVVYSARRNRQVRFFRASKTVSCCCFSSDGKFLAIGETGHAPAVIVWDLSTGAVKSELKGHKFGVSALAFSPSASTLVSTGFKHDRRLYIWNWRASRPVAAARISQKVYSICFTSSKQFVTAGANHLKFWNMDTSNVIFPDSPNPNDLTSSISADASVLAAHLPNPETALPEIKGYPASILASHANSTFVDVAHHGPTDKVYTVTSNGTLCAFSASSLLMENWVSLESPRGCSLSISDDLIATGCGNGTVRIFSASDLKYRTTLPLPPSPTQFNSNSLNNNSGDSSSACVRFLPGSTKISVIYSDSSLFVYDIADLNNIGKYRSFLHHSGPIWDIQPVPLKPSPASSLPQSPRKEAASPELPDGTFVTVSSDQTMRFWNVGVPGMARVTHSRWKNVFSRDLLHVSQYPLSPPTPEVVLDPSSSDPDTENFSSPNASNPSFRSLAMSPGRAELACGDKSGNVMIFDINSMTQKKMMQAHDAEVMSLSYSPTTSLLASASRDKLVHVFDTASDYEKLATLPNHTSTVTAVKFSNDGKKIITCGGDRALHVSDLNLNGKDLKAKKCKTISAKRGTIYDVNVDASNKFLILSGQDKSVSVYNMNSGRKTRSYKCDGVTGELYKLDIDPSGLFIATAAFDKWIRIFDFYSGNCIGKVAGHSELVTGVKFTLDGRRLISIGADGCIFVWRLAPELTAAMQERLTEMKKKEAQAQAAAEAEADSEKAEEEMKKVVVGEIPDWAKTVKTVSDEPAAAALPSPPPAVSTAPAATGDGDSTSPSGTPPPPPPEDDYEDDDFEFDDDNSVVVEAAENRQSSDNDDQPQTSNEEENTGMKGQQPEPIAVLPGPLEMNENMDMSAINEDDVDAPSLFYTSIEGGIMDNMFENKPIGKDAELVKKDDDLLIYGDDDVDDSCYVKVMDDIAKGFLEGRTTTEDDSEVRESLSKNFLRKHSEDLDMEGATKEVEEAVEVAADDGENASEDASSVSSSLSIEQLERSLQVPETSLKEERAILRNNERKKQTEKAVDKMREKLSAMGFLSEDEINPKTSNLDKEIATMNEVIRPQTAPVAPTASPSATTQKGEKEKNGETSMESEKSVPIPSDTSPSNAESTVNKENSAHAVNAPPAPPTPAKGQLQTHLDTSTTNLTNSVALRRPKEVYKKTLTELNAAMKNAFDAYQELLETSLSTTQDANTNVLEESILTLEDSEPLELLNNFRDSFASLQGKMAVFQTNDVNLSTRMSSMPSILEDSTTSVPPRPLMSQSVSSQEFKNINALPPTAARPVTAPARRSEAEMLDGVLEKYSDILLQKMMAKMGK</sequence>
<feature type="compositionally biased region" description="Low complexity" evidence="2">
    <location>
        <begin position="472"/>
        <end position="485"/>
    </location>
</feature>
<evidence type="ECO:0000313" key="5">
    <source>
        <dbReference type="Proteomes" id="UP001165082"/>
    </source>
</evidence>
<dbReference type="SUPFAM" id="SSF50998">
    <property type="entry name" value="Quinoprotein alcohol dehydrogenase-like"/>
    <property type="match status" value="1"/>
</dbReference>
<feature type="region of interest" description="Disordered" evidence="2">
    <location>
        <begin position="789"/>
        <end position="884"/>
    </location>
</feature>
<dbReference type="OrthoDB" id="195083at2759"/>
<dbReference type="PROSITE" id="PS50082">
    <property type="entry name" value="WD_REPEATS_2"/>
    <property type="match status" value="3"/>
</dbReference>
<feature type="compositionally biased region" description="Acidic residues" evidence="2">
    <location>
        <begin position="825"/>
        <end position="840"/>
    </location>
</feature>
<feature type="domain" description="MABP1/WDR62 second WD40" evidence="3">
    <location>
        <begin position="398"/>
        <end position="728"/>
    </location>
</feature>
<evidence type="ECO:0000313" key="4">
    <source>
        <dbReference type="EMBL" id="GMH56907.1"/>
    </source>
</evidence>
<evidence type="ECO:0000256" key="2">
    <source>
        <dbReference type="SAM" id="MobiDB-lite"/>
    </source>
</evidence>
<dbReference type="Pfam" id="PF24782">
    <property type="entry name" value="WD40_MABP1-WDR62_2nd"/>
    <property type="match status" value="1"/>
</dbReference>
<dbReference type="PROSITE" id="PS50294">
    <property type="entry name" value="WD_REPEATS_REGION"/>
    <property type="match status" value="2"/>
</dbReference>
<evidence type="ECO:0000259" key="3">
    <source>
        <dbReference type="Pfam" id="PF24782"/>
    </source>
</evidence>
<feature type="region of interest" description="Disordered" evidence="2">
    <location>
        <begin position="455"/>
        <end position="486"/>
    </location>
</feature>
<dbReference type="Gene3D" id="2.130.10.10">
    <property type="entry name" value="YVTN repeat-like/Quinoprotein amine dehydrogenase"/>
    <property type="match status" value="4"/>
</dbReference>
<organism evidence="4 5">
    <name type="scientific">Triparma retinervis</name>
    <dbReference type="NCBI Taxonomy" id="2557542"/>
    <lineage>
        <taxon>Eukaryota</taxon>
        <taxon>Sar</taxon>
        <taxon>Stramenopiles</taxon>
        <taxon>Ochrophyta</taxon>
        <taxon>Bolidophyceae</taxon>
        <taxon>Parmales</taxon>
        <taxon>Triparmaceae</taxon>
        <taxon>Triparma</taxon>
    </lineage>
</organism>
<feature type="repeat" description="WD" evidence="1">
    <location>
        <begin position="561"/>
        <end position="595"/>
    </location>
</feature>
<evidence type="ECO:0000256" key="1">
    <source>
        <dbReference type="PROSITE-ProRule" id="PRU00221"/>
    </source>
</evidence>
<name>A0A9W6ZM52_9STRA</name>
<protein>
    <recommendedName>
        <fullName evidence="3">MABP1/WDR62 second WD40 domain-containing protein</fullName>
    </recommendedName>
</protein>
<dbReference type="InterPro" id="IPR011047">
    <property type="entry name" value="Quinoprotein_ADH-like_sf"/>
</dbReference>
<feature type="repeat" description="WD" evidence="1">
    <location>
        <begin position="518"/>
        <end position="559"/>
    </location>
</feature>
<reference evidence="4" key="1">
    <citation type="submission" date="2022-07" db="EMBL/GenBank/DDBJ databases">
        <title>Genome analysis of Parmales, a sister group of diatoms, reveals the evolutionary specialization of diatoms from phago-mixotrophs to photoautotrophs.</title>
        <authorList>
            <person name="Ban H."/>
            <person name="Sato S."/>
            <person name="Yoshikawa S."/>
            <person name="Kazumasa Y."/>
            <person name="Nakamura Y."/>
            <person name="Ichinomiya M."/>
            <person name="Saitoh K."/>
            <person name="Sato N."/>
            <person name="Blanc-Mathieu R."/>
            <person name="Endo H."/>
            <person name="Kuwata A."/>
            <person name="Ogata H."/>
        </authorList>
    </citation>
    <scope>NUCLEOTIDE SEQUENCE</scope>
</reference>
<dbReference type="PANTHER" id="PTHR45589:SF1">
    <property type="entry name" value="WD REPEAT DOMAIN 62, ISOFORM G"/>
    <property type="match status" value="1"/>
</dbReference>
<dbReference type="EMBL" id="BRXZ01002204">
    <property type="protein sequence ID" value="GMH56907.1"/>
    <property type="molecule type" value="Genomic_DNA"/>
</dbReference>
<feature type="compositionally biased region" description="Low complexity" evidence="2">
    <location>
        <begin position="1099"/>
        <end position="1115"/>
    </location>
</feature>
<feature type="region of interest" description="Disordered" evidence="2">
    <location>
        <begin position="746"/>
        <end position="765"/>
    </location>
</feature>
<keyword evidence="1" id="KW-0853">WD repeat</keyword>
<dbReference type="InterPro" id="IPR056162">
    <property type="entry name" value="WD40_MABP1-WDR62_2nd"/>
</dbReference>
<gene>
    <name evidence="4" type="ORF">TrRE_jg2547</name>
</gene>
<feature type="compositionally biased region" description="Low complexity" evidence="2">
    <location>
        <begin position="801"/>
        <end position="817"/>
    </location>
</feature>
<feature type="region of interest" description="Disordered" evidence="2">
    <location>
        <begin position="1097"/>
        <end position="1173"/>
    </location>
</feature>
<dbReference type="InterPro" id="IPR001680">
    <property type="entry name" value="WD40_rpt"/>
</dbReference>
<feature type="repeat" description="WD" evidence="1">
    <location>
        <begin position="695"/>
        <end position="728"/>
    </location>
</feature>
<dbReference type="PANTHER" id="PTHR45589">
    <property type="entry name" value="WD REPEAT DOMAIN 62, ISOFORM G"/>
    <property type="match status" value="1"/>
</dbReference>
<dbReference type="Proteomes" id="UP001165082">
    <property type="component" value="Unassembled WGS sequence"/>
</dbReference>
<keyword evidence="5" id="KW-1185">Reference proteome</keyword>
<proteinExistence type="predicted"/>
<feature type="compositionally biased region" description="Basic and acidic residues" evidence="2">
    <location>
        <begin position="1116"/>
        <end position="1131"/>
    </location>
</feature>
<feature type="compositionally biased region" description="Polar residues" evidence="2">
    <location>
        <begin position="1137"/>
        <end position="1151"/>
    </location>
</feature>
<comment type="caution">
    <text evidence="4">The sequence shown here is derived from an EMBL/GenBank/DDBJ whole genome shotgun (WGS) entry which is preliminary data.</text>
</comment>